<evidence type="ECO:0000259" key="2">
    <source>
        <dbReference type="Pfam" id="PF24351"/>
    </source>
</evidence>
<organism evidence="3 4">
    <name type="scientific">Natrarchaeobaculum sulfurireducens</name>
    <dbReference type="NCBI Taxonomy" id="2044521"/>
    <lineage>
        <taxon>Archaea</taxon>
        <taxon>Methanobacteriati</taxon>
        <taxon>Methanobacteriota</taxon>
        <taxon>Stenosarchaea group</taxon>
        <taxon>Halobacteria</taxon>
        <taxon>Halobacteriales</taxon>
        <taxon>Natrialbaceae</taxon>
        <taxon>Natrarchaeobaculum</taxon>
    </lineage>
</organism>
<dbReference type="AlphaFoldDB" id="A0A346PAP2"/>
<feature type="region of interest" description="Disordered" evidence="1">
    <location>
        <begin position="1"/>
        <end position="27"/>
    </location>
</feature>
<evidence type="ECO:0000313" key="3">
    <source>
        <dbReference type="EMBL" id="AXR76587.1"/>
    </source>
</evidence>
<evidence type="ECO:0000256" key="1">
    <source>
        <dbReference type="SAM" id="MobiDB-lite"/>
    </source>
</evidence>
<evidence type="ECO:0000313" key="4">
    <source>
        <dbReference type="Proteomes" id="UP000258707"/>
    </source>
</evidence>
<accession>A0A346PAP2</accession>
<feature type="compositionally biased region" description="Basic and acidic residues" evidence="1">
    <location>
        <begin position="1"/>
        <end position="12"/>
    </location>
</feature>
<sequence length="74" mass="8115">MTGATREYDDRSLASTLDVDDPSSPGQPLEAIVVRYQDGPDRCTITPKDCSDAERLTTWLSADLDLLVDVTDAR</sequence>
<name>A0A346PAP2_9EURY</name>
<gene>
    <name evidence="3" type="ORF">AArc1_0243</name>
</gene>
<dbReference type="RefSeq" id="WP_117362725.1">
    <property type="nucleotide sequence ID" value="NZ_CP024047.1"/>
</dbReference>
<proteinExistence type="predicted"/>
<dbReference type="KEGG" id="nan:AArc1_0243"/>
<dbReference type="InterPro" id="IPR055933">
    <property type="entry name" value="DUF7511"/>
</dbReference>
<feature type="domain" description="DUF7511" evidence="2">
    <location>
        <begin position="29"/>
        <end position="74"/>
    </location>
</feature>
<dbReference type="Pfam" id="PF24351">
    <property type="entry name" value="DUF7511"/>
    <property type="match status" value="1"/>
</dbReference>
<reference evidence="4" key="1">
    <citation type="submission" date="2017-10" db="EMBL/GenBank/DDBJ databases">
        <title>Phenotypic and genomic properties of facultatively anaerobic sulfur-reducing natronoarchaea from hypersaline soda lakes.</title>
        <authorList>
            <person name="Sorokin D.Y."/>
            <person name="Kublanov I.V."/>
            <person name="Roman P."/>
            <person name="Sinninghe Damste J.S."/>
            <person name="Golyshin P.N."/>
            <person name="Rojo D."/>
            <person name="Ciordia S."/>
            <person name="Mena Md.C."/>
            <person name="Ferrer M."/>
            <person name="Messina E."/>
            <person name="Smedile F."/>
            <person name="La Spada G."/>
            <person name="La Cono V."/>
            <person name="Yakimov M.M."/>
        </authorList>
    </citation>
    <scope>NUCLEOTIDE SEQUENCE [LARGE SCALE GENOMIC DNA]</scope>
    <source>
        <strain evidence="4">AArc1</strain>
    </source>
</reference>
<dbReference type="Proteomes" id="UP000258707">
    <property type="component" value="Chromosome"/>
</dbReference>
<protein>
    <recommendedName>
        <fullName evidence="2">DUF7511 domain-containing protein</fullName>
    </recommendedName>
</protein>
<dbReference type="GeneID" id="37637064"/>
<dbReference type="EMBL" id="CP024047">
    <property type="protein sequence ID" value="AXR76587.1"/>
    <property type="molecule type" value="Genomic_DNA"/>
</dbReference>